<dbReference type="Gene3D" id="6.10.250.1260">
    <property type="match status" value="1"/>
</dbReference>
<dbReference type="GO" id="GO:0003677">
    <property type="term" value="F:DNA binding"/>
    <property type="evidence" value="ECO:0007669"/>
    <property type="project" value="UniProtKB-UniRule"/>
</dbReference>
<dbReference type="Proteomes" id="UP000204511">
    <property type="component" value="Genome"/>
</dbReference>
<dbReference type="GO" id="GO:0006260">
    <property type="term" value="P:DNA replication"/>
    <property type="evidence" value="ECO:0007669"/>
    <property type="project" value="InterPro"/>
</dbReference>
<name>A0A1B0VV61_9CAUD</name>
<reference evidence="3" key="1">
    <citation type="submission" date="2016-03" db="EMBL/GenBank/DDBJ databases">
        <authorList>
            <person name="Cucic S."/>
            <person name="Anany H."/>
            <person name="Brovko L."/>
            <person name="Kropinski A.M."/>
            <person name="Griffiths M.W."/>
        </authorList>
    </citation>
    <scope>NUCLEOTIDE SEQUENCE [LARGE SCALE GENOMIC DNA]</scope>
</reference>
<accession>A0A1B0VV61</accession>
<keyword evidence="1" id="KW-0235">DNA replication</keyword>
<comment type="subunit">
    <text evidence="1">The sliding-clamp-loader consists of 4 large subunits and 1 small subunit. Interacts with the sliding clamp; this interaction allows the sliding-clamp-loader to open the sliding clamp. Part of the replicase complex that includes the DNA polymerase, the polymerase clamp, the clamp loader complex, the single-stranded DNA binding protein, the primase, the helicase and the helicase assembly factor.</text>
</comment>
<gene>
    <name evidence="2" type="ORF">CGG41_042</name>
</gene>
<evidence type="ECO:0000313" key="2">
    <source>
        <dbReference type="EMBL" id="ANA49396.1"/>
    </source>
</evidence>
<sequence>MEMSLFDDDIQFNEHQIAWYSKDWNKVQEQADTFKQKAENEFFEIIGAINEKKPCSIAQKEYSKFMVESALSQHPECMVAVYTMNLVGGGLSDEAHFRYMMAAVPQGRRFGKWAKLIEDTQEILILKVLMKYYTINLNDAQVYRETLERKGKLGVVLKEAKGLVTDEFLKDVTKNVKEQKQFKKQALEW</sequence>
<dbReference type="EMBL" id="KU867307">
    <property type="protein sequence ID" value="ANA49396.1"/>
    <property type="molecule type" value="Genomic_DNA"/>
</dbReference>
<evidence type="ECO:0000313" key="3">
    <source>
        <dbReference type="Proteomes" id="UP000204511"/>
    </source>
</evidence>
<keyword evidence="1" id="KW-0238">DNA-binding</keyword>
<protein>
    <recommendedName>
        <fullName evidence="1">Sliding-clamp-loader small subunit</fullName>
    </recommendedName>
    <alternativeName>
        <fullName evidence="1">Clamp loader gp62 subunit</fullName>
    </alternativeName>
</protein>
<comment type="similarity">
    <text evidence="1">Belongs to the Tevenvirinae sliding-clamp-loader small subunit family.</text>
</comment>
<dbReference type="KEGG" id="vg:29060225"/>
<dbReference type="OrthoDB" id="12022at10239"/>
<dbReference type="Gene3D" id="1.10.8.700">
    <property type="entry name" value="Bacteriophage clamp loader A subunit, A domain"/>
    <property type="match status" value="1"/>
</dbReference>
<comment type="function">
    <text evidence="1">Forms the sliding-clamp-loader together with the small subunit. The clamp loader holds the clamp in an open conformation and places it onto the DNA.</text>
</comment>
<dbReference type="RefSeq" id="YP_009286408.1">
    <property type="nucleotide sequence ID" value="NC_031065.1"/>
</dbReference>
<keyword evidence="3" id="KW-1185">Reference proteome</keyword>
<organism evidence="2 3">
    <name type="scientific">Salmonella phage vB_SnwM_CGG4-1</name>
    <dbReference type="NCBI Taxonomy" id="1815631"/>
    <lineage>
        <taxon>Viruses</taxon>
        <taxon>Duplodnaviria</taxon>
        <taxon>Heunggongvirae</taxon>
        <taxon>Uroviricota</taxon>
        <taxon>Caudoviricetes</taxon>
        <taxon>Pantevenvirales</taxon>
        <taxon>Straboviridae</taxon>
        <taxon>Tevenvirinae</taxon>
        <taxon>Gelderlandvirus</taxon>
        <taxon>Gelderlandvirus cgg41</taxon>
    </lineage>
</organism>
<dbReference type="GO" id="GO:0003689">
    <property type="term" value="F:DNA clamp loader activity"/>
    <property type="evidence" value="ECO:0007669"/>
    <property type="project" value="UniProtKB-UniRule"/>
</dbReference>
<keyword evidence="1" id="KW-1194">Viral DNA replication</keyword>
<dbReference type="HAMAP" id="MF_04163">
    <property type="entry name" value="T4_Clamp_Loader_S"/>
    <property type="match status" value="1"/>
</dbReference>
<dbReference type="GeneID" id="29060225"/>
<dbReference type="GO" id="GO:0039693">
    <property type="term" value="P:viral DNA genome replication"/>
    <property type="evidence" value="ECO:0007669"/>
    <property type="project" value="UniProtKB-UniRule"/>
</dbReference>
<dbReference type="Gene3D" id="1.20.272.50">
    <property type="entry name" value="Bacteriophage clamp loader A subunit, A' domain"/>
    <property type="match status" value="1"/>
</dbReference>
<dbReference type="InterPro" id="IPR031868">
    <property type="entry name" value="Phage_clamp_gp62"/>
</dbReference>
<dbReference type="Pfam" id="PF16790">
    <property type="entry name" value="Phage_clamp_A"/>
    <property type="match status" value="1"/>
</dbReference>
<proteinExistence type="inferred from homology"/>
<evidence type="ECO:0000256" key="1">
    <source>
        <dbReference type="HAMAP-Rule" id="MF_04163"/>
    </source>
</evidence>